<keyword evidence="4" id="KW-1185">Reference proteome</keyword>
<gene>
    <name evidence="3" type="ORF">GCM10011511_08740</name>
</gene>
<accession>A0A8J2XPF9</accession>
<dbReference type="InterPro" id="IPR031345">
    <property type="entry name" value="T9SS_Plug_N"/>
</dbReference>
<proteinExistence type="predicted"/>
<reference evidence="3" key="2">
    <citation type="submission" date="2020-09" db="EMBL/GenBank/DDBJ databases">
        <authorList>
            <person name="Sun Q."/>
            <person name="Zhou Y."/>
        </authorList>
    </citation>
    <scope>NUCLEOTIDE SEQUENCE</scope>
    <source>
        <strain evidence="3">CGMCC 1.15448</strain>
    </source>
</reference>
<reference evidence="3" key="1">
    <citation type="journal article" date="2014" name="Int. J. Syst. Evol. Microbiol.">
        <title>Complete genome sequence of Corynebacterium casei LMG S-19264T (=DSM 44701T), isolated from a smear-ripened cheese.</title>
        <authorList>
            <consortium name="US DOE Joint Genome Institute (JGI-PGF)"/>
            <person name="Walter F."/>
            <person name="Albersmeier A."/>
            <person name="Kalinowski J."/>
            <person name="Ruckert C."/>
        </authorList>
    </citation>
    <scope>NUCLEOTIDE SEQUENCE</scope>
    <source>
        <strain evidence="3">CGMCC 1.15448</strain>
    </source>
</reference>
<name>A0A8J2XPF9_9BACT</name>
<dbReference type="AlphaFoldDB" id="A0A8J2XPF9"/>
<evidence type="ECO:0000313" key="3">
    <source>
        <dbReference type="EMBL" id="GGA87880.1"/>
    </source>
</evidence>
<organism evidence="3 4">
    <name type="scientific">Puia dinghuensis</name>
    <dbReference type="NCBI Taxonomy" id="1792502"/>
    <lineage>
        <taxon>Bacteria</taxon>
        <taxon>Pseudomonadati</taxon>
        <taxon>Bacteroidota</taxon>
        <taxon>Chitinophagia</taxon>
        <taxon>Chitinophagales</taxon>
        <taxon>Chitinophagaceae</taxon>
        <taxon>Puia</taxon>
    </lineage>
</organism>
<feature type="signal peptide" evidence="1">
    <location>
        <begin position="1"/>
        <end position="23"/>
    </location>
</feature>
<evidence type="ECO:0000313" key="4">
    <source>
        <dbReference type="Proteomes" id="UP000607559"/>
    </source>
</evidence>
<sequence>MDRKTCIYLLFLLAAAISGKAQMPDFVYSPTIGSPQLFTAANQLGYPIIRLNSSDQLELHFDDIDENVKNYYYTIVLCNEDWTPAEVTEFDYIKGFSQMRIENYRISSVALTHYVHYSALVPDANCVPIHSGNYMLKVYLDGDTSKLAFTKRFLVTDAKVRIQSQLLTPLNFEIARTHQNIQFRLNTAAINPPNPLDQIRVVILQNYRWDNAIHGVKPRLFLNNDLQYNNTDDINFEGGSEWRWVDLRSIRFLSDRILSANYGKTATDIFLRPDPDRSQRDFYFYQDYNGGFFITTTENFNPLWQTDYATVHFKFVPAGNAPIDNKDVYLIGRFNGGGLNDSTRMVFNADKGWYERNFLLKQGYYSYAYVTVDKNDASMKPSFGQTEGNHVETENDYMILVYYRALGARADELVGISGFNSLNK</sequence>
<feature type="chain" id="PRO_5035228866" evidence="1">
    <location>
        <begin position="24"/>
        <end position="424"/>
    </location>
</feature>
<dbReference type="RefSeq" id="WP_188928914.1">
    <property type="nucleotide sequence ID" value="NZ_BMJC01000001.1"/>
</dbReference>
<protein>
    <submittedName>
        <fullName evidence="3">DUF5103 domain-containing protein</fullName>
    </submittedName>
</protein>
<keyword evidence="1" id="KW-0732">Signal</keyword>
<dbReference type="Pfam" id="PF17116">
    <property type="entry name" value="T9SS_plug_1st"/>
    <property type="match status" value="1"/>
</dbReference>
<comment type="caution">
    <text evidence="3">The sequence shown here is derived from an EMBL/GenBank/DDBJ whole genome shotgun (WGS) entry which is preliminary data.</text>
</comment>
<evidence type="ECO:0000259" key="2">
    <source>
        <dbReference type="Pfam" id="PF17116"/>
    </source>
</evidence>
<evidence type="ECO:0000256" key="1">
    <source>
        <dbReference type="SAM" id="SignalP"/>
    </source>
</evidence>
<feature type="domain" description="Type 9 secretion system plug protein N-terminal" evidence="2">
    <location>
        <begin position="34"/>
        <end position="156"/>
    </location>
</feature>
<dbReference type="Proteomes" id="UP000607559">
    <property type="component" value="Unassembled WGS sequence"/>
</dbReference>
<dbReference type="EMBL" id="BMJC01000001">
    <property type="protein sequence ID" value="GGA87880.1"/>
    <property type="molecule type" value="Genomic_DNA"/>
</dbReference>